<dbReference type="Pfam" id="PF00583">
    <property type="entry name" value="Acetyltransf_1"/>
    <property type="match status" value="1"/>
</dbReference>
<keyword evidence="2" id="KW-0012">Acyltransferase</keyword>
<dbReference type="SUPFAM" id="SSF55729">
    <property type="entry name" value="Acyl-CoA N-acyltransferases (Nat)"/>
    <property type="match status" value="1"/>
</dbReference>
<dbReference type="Proteomes" id="UP001595868">
    <property type="component" value="Unassembled WGS sequence"/>
</dbReference>
<name>A0ABV8KNN5_9ACTN</name>
<accession>A0ABV8KNN5</accession>
<gene>
    <name evidence="2" type="ORF">ACFOX0_17665</name>
</gene>
<sequence length="181" mass="20088">MIRHGLVEFRQISDPSEISARQTRELVECWITVANTGGAVGFAFPPVGLEQVAPVAERLIADLDPQRSRLLLAMVDGALAGWLNLSRHVDPLVAHWGTVNRVQTHPGYRGRGIGAEMMHRVRQIGRDEMGLEQLRLYARGGVGLEDFYGRLGWKEIGRWPGALRFGAGDDRDEILMVLAPL</sequence>
<dbReference type="Gene3D" id="3.40.630.30">
    <property type="match status" value="1"/>
</dbReference>
<dbReference type="PROSITE" id="PS51186">
    <property type="entry name" value="GNAT"/>
    <property type="match status" value="1"/>
</dbReference>
<evidence type="ECO:0000313" key="2">
    <source>
        <dbReference type="EMBL" id="MFC4107745.1"/>
    </source>
</evidence>
<dbReference type="InterPro" id="IPR000182">
    <property type="entry name" value="GNAT_dom"/>
</dbReference>
<keyword evidence="3" id="KW-1185">Reference proteome</keyword>
<evidence type="ECO:0000259" key="1">
    <source>
        <dbReference type="PROSITE" id="PS51186"/>
    </source>
</evidence>
<dbReference type="CDD" id="cd04301">
    <property type="entry name" value="NAT_SF"/>
    <property type="match status" value="1"/>
</dbReference>
<dbReference type="EC" id="2.3.-.-" evidence="2"/>
<reference evidence="3" key="1">
    <citation type="journal article" date="2019" name="Int. J. Syst. Evol. Microbiol.">
        <title>The Global Catalogue of Microorganisms (GCM) 10K type strain sequencing project: providing services to taxonomists for standard genome sequencing and annotation.</title>
        <authorList>
            <consortium name="The Broad Institute Genomics Platform"/>
            <consortium name="The Broad Institute Genome Sequencing Center for Infectious Disease"/>
            <person name="Wu L."/>
            <person name="Ma J."/>
        </authorList>
    </citation>
    <scope>NUCLEOTIDE SEQUENCE [LARGE SCALE GENOMIC DNA]</scope>
    <source>
        <strain evidence="3">2902at01</strain>
    </source>
</reference>
<protein>
    <submittedName>
        <fullName evidence="2">GNAT family N-acetyltransferase</fullName>
        <ecNumber evidence="2">2.3.-.-</ecNumber>
    </submittedName>
</protein>
<keyword evidence="2" id="KW-0808">Transferase</keyword>
<organism evidence="2 3">
    <name type="scientific">Micromonospora zhanjiangensis</name>
    <dbReference type="NCBI Taxonomy" id="1522057"/>
    <lineage>
        <taxon>Bacteria</taxon>
        <taxon>Bacillati</taxon>
        <taxon>Actinomycetota</taxon>
        <taxon>Actinomycetes</taxon>
        <taxon>Micromonosporales</taxon>
        <taxon>Micromonosporaceae</taxon>
        <taxon>Micromonospora</taxon>
    </lineage>
</organism>
<evidence type="ECO:0000313" key="3">
    <source>
        <dbReference type="Proteomes" id="UP001595868"/>
    </source>
</evidence>
<dbReference type="GO" id="GO:0016746">
    <property type="term" value="F:acyltransferase activity"/>
    <property type="evidence" value="ECO:0007669"/>
    <property type="project" value="UniProtKB-KW"/>
</dbReference>
<feature type="domain" description="N-acetyltransferase" evidence="1">
    <location>
        <begin position="16"/>
        <end position="181"/>
    </location>
</feature>
<comment type="caution">
    <text evidence="2">The sequence shown here is derived from an EMBL/GenBank/DDBJ whole genome shotgun (WGS) entry which is preliminary data.</text>
</comment>
<proteinExistence type="predicted"/>
<dbReference type="RefSeq" id="WP_377547060.1">
    <property type="nucleotide sequence ID" value="NZ_JBHSBN010000011.1"/>
</dbReference>
<dbReference type="EMBL" id="JBHSBN010000011">
    <property type="protein sequence ID" value="MFC4107745.1"/>
    <property type="molecule type" value="Genomic_DNA"/>
</dbReference>
<dbReference type="InterPro" id="IPR016181">
    <property type="entry name" value="Acyl_CoA_acyltransferase"/>
</dbReference>